<keyword evidence="3" id="KW-1185">Reference proteome</keyword>
<evidence type="ECO:0000256" key="1">
    <source>
        <dbReference type="SAM" id="MobiDB-lite"/>
    </source>
</evidence>
<reference evidence="3" key="1">
    <citation type="submission" date="2016-11" db="EMBL/GenBank/DDBJ databases">
        <authorList>
            <person name="Varghese N."/>
            <person name="Submissions S."/>
        </authorList>
    </citation>
    <scope>NUCLEOTIDE SEQUENCE [LARGE SCALE GENOMIC DNA]</scope>
    <source>
        <strain evidence="3">UWOS</strain>
    </source>
</reference>
<accession>A0A1M6X1B8</accession>
<dbReference type="EMBL" id="FRAW01000028">
    <property type="protein sequence ID" value="SHK99714.1"/>
    <property type="molecule type" value="Genomic_DNA"/>
</dbReference>
<evidence type="ECO:0000313" key="2">
    <source>
        <dbReference type="EMBL" id="SHK99714.1"/>
    </source>
</evidence>
<proteinExistence type="predicted"/>
<gene>
    <name evidence="2" type="ORF">SAMN05720469_12822</name>
</gene>
<protein>
    <submittedName>
        <fullName evidence="2">YwqJ-like deaminase</fullName>
    </submittedName>
</protein>
<dbReference type="AlphaFoldDB" id="A0A1M6X1B8"/>
<sequence>MGQDASGLFSGTRGSANSPYHRDAKVMQSRVKEWAIGEKERLGKKSERQKDQFNTATIVYDNESGRYFYGRNGGVFQENDLRNPQIFGENGVLPPKSLNKYDLGNCAEVHTINKALNSGAKMENLFIFTIHTTPKSFGQPKPACQNCTHAFKGRIQKNHTGWTE</sequence>
<organism evidence="2 3">
    <name type="scientific">Fibrobacter intestinalis</name>
    <dbReference type="NCBI Taxonomy" id="28122"/>
    <lineage>
        <taxon>Bacteria</taxon>
        <taxon>Pseudomonadati</taxon>
        <taxon>Fibrobacterota</taxon>
        <taxon>Fibrobacteria</taxon>
        <taxon>Fibrobacterales</taxon>
        <taxon>Fibrobacteraceae</taxon>
        <taxon>Fibrobacter</taxon>
    </lineage>
</organism>
<dbReference type="RefSeq" id="WP_073305472.1">
    <property type="nucleotide sequence ID" value="NZ_FRAW01000028.1"/>
</dbReference>
<dbReference type="Proteomes" id="UP000184275">
    <property type="component" value="Unassembled WGS sequence"/>
</dbReference>
<name>A0A1M6X1B8_9BACT</name>
<evidence type="ECO:0000313" key="3">
    <source>
        <dbReference type="Proteomes" id="UP000184275"/>
    </source>
</evidence>
<feature type="region of interest" description="Disordered" evidence="1">
    <location>
        <begin position="1"/>
        <end position="24"/>
    </location>
</feature>